<dbReference type="InterPro" id="IPR037923">
    <property type="entry name" value="HTH-like"/>
</dbReference>
<keyword evidence="6" id="KW-1185">Reference proteome</keyword>
<comment type="caution">
    <text evidence="5">The sequence shown here is derived from an EMBL/GenBank/DDBJ whole genome shotgun (WGS) entry which is preliminary data.</text>
</comment>
<proteinExistence type="predicted"/>
<accession>A0A2K2FB28</accession>
<dbReference type="InterPro" id="IPR018060">
    <property type="entry name" value="HTH_AraC"/>
</dbReference>
<dbReference type="PROSITE" id="PS00041">
    <property type="entry name" value="HTH_ARAC_FAMILY_1"/>
    <property type="match status" value="1"/>
</dbReference>
<dbReference type="SUPFAM" id="SSF51215">
    <property type="entry name" value="Regulatory protein AraC"/>
    <property type="match status" value="1"/>
</dbReference>
<sequence>MPLSIVVNEENYSKYTHFIPYIRYCAEDKYYSPWELNRRKISDYELIFITEGEGLFVIGDRTYEVSPNDLIFLKPEVFHSGKSLTTPFKFLCMHFDLYVSKPADDLQMLKQAYYETIPLKPVKYHKAVVEFPEHIAISNSSHVHMLFRRIINETERQLAGFNSVIKSIFTDLLINLYRQKCSQLPENIRSNEVLLAVDYIKSNYMNRITLTDLSNHVHLQPTYLSGLFKKQTGHSVTEFINLHRISVSKKLLLETNRKIHDIANDVGFYDLHHFSRVFKKYEGLTPVQYRQIRL</sequence>
<gene>
    <name evidence="5" type="ORF">CDQ84_13280</name>
</gene>
<evidence type="ECO:0000313" key="5">
    <source>
        <dbReference type="EMBL" id="PNT97418.1"/>
    </source>
</evidence>
<dbReference type="PANTHER" id="PTHR43280:SF2">
    <property type="entry name" value="HTH-TYPE TRANSCRIPTIONAL REGULATOR EXSA"/>
    <property type="match status" value="1"/>
</dbReference>
<evidence type="ECO:0000256" key="1">
    <source>
        <dbReference type="ARBA" id="ARBA00023015"/>
    </source>
</evidence>
<name>A0A2K2FB28_9CLOT</name>
<keyword evidence="3" id="KW-0804">Transcription</keyword>
<dbReference type="Pfam" id="PF02311">
    <property type="entry name" value="AraC_binding"/>
    <property type="match status" value="1"/>
</dbReference>
<dbReference type="Pfam" id="PF12833">
    <property type="entry name" value="HTH_18"/>
    <property type="match status" value="1"/>
</dbReference>
<dbReference type="InterPro" id="IPR018062">
    <property type="entry name" value="HTH_AraC-typ_CS"/>
</dbReference>
<protein>
    <recommendedName>
        <fullName evidence="4">HTH araC/xylS-type domain-containing protein</fullName>
    </recommendedName>
</protein>
<dbReference type="GO" id="GO:0043565">
    <property type="term" value="F:sequence-specific DNA binding"/>
    <property type="evidence" value="ECO:0007669"/>
    <property type="project" value="InterPro"/>
</dbReference>
<dbReference type="SUPFAM" id="SSF46689">
    <property type="entry name" value="Homeodomain-like"/>
    <property type="match status" value="2"/>
</dbReference>
<dbReference type="PANTHER" id="PTHR43280">
    <property type="entry name" value="ARAC-FAMILY TRANSCRIPTIONAL REGULATOR"/>
    <property type="match status" value="1"/>
</dbReference>
<dbReference type="EMBL" id="NIOJ01000037">
    <property type="protein sequence ID" value="PNT97418.1"/>
    <property type="molecule type" value="Genomic_DNA"/>
</dbReference>
<reference evidence="5 6" key="1">
    <citation type="submission" date="2017-06" db="EMBL/GenBank/DDBJ databases">
        <title>Investigating the central metabolism of Clostridium thermosuccinogenes.</title>
        <authorList>
            <person name="Koendjbiharie J.G."/>
            <person name="van Kranenburg R."/>
        </authorList>
    </citation>
    <scope>NUCLEOTIDE SEQUENCE [LARGE SCALE GENOMIC DNA]</scope>
    <source>
        <strain evidence="5 6">DSM 5806</strain>
    </source>
</reference>
<dbReference type="OrthoDB" id="625043at2"/>
<evidence type="ECO:0000313" key="6">
    <source>
        <dbReference type="Proteomes" id="UP000236151"/>
    </source>
</evidence>
<dbReference type="AlphaFoldDB" id="A0A2K2FB28"/>
<organism evidence="5 6">
    <name type="scientific">Clostridium thermosuccinogenes</name>
    <dbReference type="NCBI Taxonomy" id="84032"/>
    <lineage>
        <taxon>Bacteria</taxon>
        <taxon>Bacillati</taxon>
        <taxon>Bacillota</taxon>
        <taxon>Clostridia</taxon>
        <taxon>Eubacteriales</taxon>
        <taxon>Clostridiaceae</taxon>
        <taxon>Clostridium</taxon>
    </lineage>
</organism>
<dbReference type="RefSeq" id="WP_103082216.1">
    <property type="nucleotide sequence ID" value="NZ_CP021850.1"/>
</dbReference>
<dbReference type="PROSITE" id="PS01124">
    <property type="entry name" value="HTH_ARAC_FAMILY_2"/>
    <property type="match status" value="1"/>
</dbReference>
<dbReference type="GO" id="GO:0003700">
    <property type="term" value="F:DNA-binding transcription factor activity"/>
    <property type="evidence" value="ECO:0007669"/>
    <property type="project" value="InterPro"/>
</dbReference>
<evidence type="ECO:0000256" key="2">
    <source>
        <dbReference type="ARBA" id="ARBA00023125"/>
    </source>
</evidence>
<keyword evidence="2" id="KW-0238">DNA-binding</keyword>
<dbReference type="SMART" id="SM00342">
    <property type="entry name" value="HTH_ARAC"/>
    <property type="match status" value="1"/>
</dbReference>
<feature type="domain" description="HTH araC/xylS-type" evidence="4">
    <location>
        <begin position="194"/>
        <end position="292"/>
    </location>
</feature>
<dbReference type="KEGG" id="cthd:CDO33_20085"/>
<dbReference type="Proteomes" id="UP000236151">
    <property type="component" value="Unassembled WGS sequence"/>
</dbReference>
<dbReference type="InterPro" id="IPR003313">
    <property type="entry name" value="AraC-bd"/>
</dbReference>
<dbReference type="InterPro" id="IPR020449">
    <property type="entry name" value="Tscrpt_reg_AraC-type_HTH"/>
</dbReference>
<evidence type="ECO:0000259" key="4">
    <source>
        <dbReference type="PROSITE" id="PS01124"/>
    </source>
</evidence>
<keyword evidence="1" id="KW-0805">Transcription regulation</keyword>
<evidence type="ECO:0000256" key="3">
    <source>
        <dbReference type="ARBA" id="ARBA00023163"/>
    </source>
</evidence>
<dbReference type="Gene3D" id="1.10.10.60">
    <property type="entry name" value="Homeodomain-like"/>
    <property type="match status" value="2"/>
</dbReference>
<dbReference type="InterPro" id="IPR014710">
    <property type="entry name" value="RmlC-like_jellyroll"/>
</dbReference>
<dbReference type="PRINTS" id="PR00032">
    <property type="entry name" value="HTHARAC"/>
</dbReference>
<dbReference type="InterPro" id="IPR009057">
    <property type="entry name" value="Homeodomain-like_sf"/>
</dbReference>
<dbReference type="Gene3D" id="2.60.120.10">
    <property type="entry name" value="Jelly Rolls"/>
    <property type="match status" value="1"/>
</dbReference>